<evidence type="ECO:0000313" key="2">
    <source>
        <dbReference type="EMBL" id="QJA57797.1"/>
    </source>
</evidence>
<protein>
    <submittedName>
        <fullName evidence="2">Uncharacterized protein</fullName>
    </submittedName>
</protein>
<feature type="transmembrane region" description="Helical" evidence="1">
    <location>
        <begin position="18"/>
        <end position="41"/>
    </location>
</feature>
<feature type="transmembrane region" description="Helical" evidence="1">
    <location>
        <begin position="53"/>
        <end position="75"/>
    </location>
</feature>
<keyword evidence="1" id="KW-1133">Transmembrane helix</keyword>
<organism evidence="2">
    <name type="scientific">viral metagenome</name>
    <dbReference type="NCBI Taxonomy" id="1070528"/>
    <lineage>
        <taxon>unclassified sequences</taxon>
        <taxon>metagenomes</taxon>
        <taxon>organismal metagenomes</taxon>
    </lineage>
</organism>
<accession>A0A6M3IL72</accession>
<sequence>MVLMGSRRKPRPNMLTPFLFMTTAYWIDLLMSAFLVTGGVVGEANPLPAMAGWPVVILVSVACTLIGLWAVVVLNHPDADTPQWYRVTVWAGYWCIAAYRFMLIYQNLVVLHMAMGGG</sequence>
<evidence type="ECO:0000256" key="1">
    <source>
        <dbReference type="SAM" id="Phobius"/>
    </source>
</evidence>
<keyword evidence="1" id="KW-0472">Membrane</keyword>
<reference evidence="2" key="1">
    <citation type="submission" date="2020-03" db="EMBL/GenBank/DDBJ databases">
        <title>The deep terrestrial virosphere.</title>
        <authorList>
            <person name="Holmfeldt K."/>
            <person name="Nilsson E."/>
            <person name="Simone D."/>
            <person name="Lopez-Fernandez M."/>
            <person name="Wu X."/>
            <person name="de Brujin I."/>
            <person name="Lundin D."/>
            <person name="Andersson A."/>
            <person name="Bertilsson S."/>
            <person name="Dopson M."/>
        </authorList>
    </citation>
    <scope>NUCLEOTIDE SEQUENCE</scope>
    <source>
        <strain evidence="3">MM415A00400</strain>
        <strain evidence="2">MM415B01564</strain>
    </source>
</reference>
<feature type="transmembrane region" description="Helical" evidence="1">
    <location>
        <begin position="87"/>
        <end position="105"/>
    </location>
</feature>
<dbReference type="AlphaFoldDB" id="A0A6M3IL72"/>
<keyword evidence="1" id="KW-0812">Transmembrane</keyword>
<proteinExistence type="predicted"/>
<dbReference type="EMBL" id="MT141292">
    <property type="protein sequence ID" value="QJA57797.1"/>
    <property type="molecule type" value="Genomic_DNA"/>
</dbReference>
<dbReference type="EMBL" id="MT142490">
    <property type="protein sequence ID" value="QJA82531.1"/>
    <property type="molecule type" value="Genomic_DNA"/>
</dbReference>
<evidence type="ECO:0000313" key="3">
    <source>
        <dbReference type="EMBL" id="QJA82531.1"/>
    </source>
</evidence>
<gene>
    <name evidence="3" type="ORF">MM415A00400_0004</name>
    <name evidence="2" type="ORF">MM415B01564_0013</name>
</gene>
<name>A0A6M3IL72_9ZZZZ</name>